<dbReference type="PANTHER" id="PTHR43798">
    <property type="entry name" value="MONOACYLGLYCEROL LIPASE"/>
    <property type="match status" value="1"/>
</dbReference>
<dbReference type="Pfam" id="PF12697">
    <property type="entry name" value="Abhydrolase_6"/>
    <property type="match status" value="1"/>
</dbReference>
<dbReference type="GO" id="GO:0016020">
    <property type="term" value="C:membrane"/>
    <property type="evidence" value="ECO:0007669"/>
    <property type="project" value="TreeGrafter"/>
</dbReference>
<accession>A0A918BW52</accession>
<dbReference type="GO" id="GO:0016787">
    <property type="term" value="F:hydrolase activity"/>
    <property type="evidence" value="ECO:0007669"/>
    <property type="project" value="UniProtKB-KW"/>
</dbReference>
<dbReference type="Proteomes" id="UP000658320">
    <property type="component" value="Unassembled WGS sequence"/>
</dbReference>
<dbReference type="PRINTS" id="PR00111">
    <property type="entry name" value="ABHYDROLASE"/>
</dbReference>
<sequence>MAPFLAYEDKGTDTTLAPLVLIHGHPFDHTMWAPQVEAFASSRRVIAPDLRGYGTSPVAPGLTPLSRFAQDIEELLDDLKADTCVLAGLSMGGQIAMECYDRFGDRIVGLVLADTFPAPETPAGRAARNRMADRLLREGMRGYADEVLDKMVAPYADPEVKAHVHRMMTATPPEGAAAALRGRAERPDYRPLLTRVTVPTLIVVGADDEFTPVSDAEDMHALVPDSVLRVIEGSAHMPNLERAGEFNGVLGEFLSRVDGGVDDHVAGCVDGRVHG</sequence>
<dbReference type="SUPFAM" id="SSF53474">
    <property type="entry name" value="alpha/beta-Hydrolases"/>
    <property type="match status" value="1"/>
</dbReference>
<dbReference type="InterPro" id="IPR029058">
    <property type="entry name" value="AB_hydrolase_fold"/>
</dbReference>
<feature type="domain" description="AB hydrolase-1" evidence="2">
    <location>
        <begin position="19"/>
        <end position="247"/>
    </location>
</feature>
<keyword evidence="1 3" id="KW-0378">Hydrolase</keyword>
<evidence type="ECO:0000313" key="4">
    <source>
        <dbReference type="Proteomes" id="UP000658320"/>
    </source>
</evidence>
<dbReference type="Gene3D" id="3.40.50.1820">
    <property type="entry name" value="alpha/beta hydrolase"/>
    <property type="match status" value="1"/>
</dbReference>
<organism evidence="3 4">
    <name type="scientific">Streptomyces aurantiogriseus</name>
    <dbReference type="NCBI Taxonomy" id="66870"/>
    <lineage>
        <taxon>Bacteria</taxon>
        <taxon>Bacillati</taxon>
        <taxon>Actinomycetota</taxon>
        <taxon>Actinomycetes</taxon>
        <taxon>Kitasatosporales</taxon>
        <taxon>Streptomycetaceae</taxon>
        <taxon>Streptomyces</taxon>
    </lineage>
</organism>
<dbReference type="PANTHER" id="PTHR43798:SF31">
    <property type="entry name" value="AB HYDROLASE SUPERFAMILY PROTEIN YCLE"/>
    <property type="match status" value="1"/>
</dbReference>
<dbReference type="RefSeq" id="WP_189931349.1">
    <property type="nucleotide sequence ID" value="NZ_BMSX01000001.1"/>
</dbReference>
<dbReference type="InterPro" id="IPR050266">
    <property type="entry name" value="AB_hydrolase_sf"/>
</dbReference>
<evidence type="ECO:0000313" key="3">
    <source>
        <dbReference type="EMBL" id="GGQ92008.1"/>
    </source>
</evidence>
<keyword evidence="4" id="KW-1185">Reference proteome</keyword>
<dbReference type="AlphaFoldDB" id="A0A918BW52"/>
<evidence type="ECO:0000259" key="2">
    <source>
        <dbReference type="Pfam" id="PF12697"/>
    </source>
</evidence>
<protein>
    <submittedName>
        <fullName evidence="3">Alpha/beta hydrolase</fullName>
    </submittedName>
</protein>
<dbReference type="InterPro" id="IPR000073">
    <property type="entry name" value="AB_hydrolase_1"/>
</dbReference>
<dbReference type="EMBL" id="BMSX01000001">
    <property type="protein sequence ID" value="GGQ92008.1"/>
    <property type="molecule type" value="Genomic_DNA"/>
</dbReference>
<proteinExistence type="predicted"/>
<name>A0A918BW52_9ACTN</name>
<reference evidence="3" key="1">
    <citation type="journal article" date="2014" name="Int. J. Syst. Evol. Microbiol.">
        <title>Complete genome sequence of Corynebacterium casei LMG S-19264T (=DSM 44701T), isolated from a smear-ripened cheese.</title>
        <authorList>
            <consortium name="US DOE Joint Genome Institute (JGI-PGF)"/>
            <person name="Walter F."/>
            <person name="Albersmeier A."/>
            <person name="Kalinowski J."/>
            <person name="Ruckert C."/>
        </authorList>
    </citation>
    <scope>NUCLEOTIDE SEQUENCE</scope>
    <source>
        <strain evidence="3">JCM 4346</strain>
    </source>
</reference>
<evidence type="ECO:0000256" key="1">
    <source>
        <dbReference type="ARBA" id="ARBA00022801"/>
    </source>
</evidence>
<gene>
    <name evidence="3" type="ORF">GCM10010251_03250</name>
</gene>
<reference evidence="3" key="2">
    <citation type="submission" date="2020-09" db="EMBL/GenBank/DDBJ databases">
        <authorList>
            <person name="Sun Q."/>
            <person name="Ohkuma M."/>
        </authorList>
    </citation>
    <scope>NUCLEOTIDE SEQUENCE</scope>
    <source>
        <strain evidence="3">JCM 4346</strain>
    </source>
</reference>
<comment type="caution">
    <text evidence="3">The sequence shown here is derived from an EMBL/GenBank/DDBJ whole genome shotgun (WGS) entry which is preliminary data.</text>
</comment>